<organism evidence="1 2">
    <name type="scientific">Amycolatopsis panacis</name>
    <dbReference type="NCBI Taxonomy" id="2340917"/>
    <lineage>
        <taxon>Bacteria</taxon>
        <taxon>Bacillati</taxon>
        <taxon>Actinomycetota</taxon>
        <taxon>Actinomycetes</taxon>
        <taxon>Pseudonocardiales</taxon>
        <taxon>Pseudonocardiaceae</taxon>
        <taxon>Amycolatopsis</taxon>
    </lineage>
</organism>
<dbReference type="OrthoDB" id="3785441at2"/>
<name>A0A419I611_9PSEU</name>
<reference evidence="1 2" key="1">
    <citation type="submission" date="2018-09" db="EMBL/GenBank/DDBJ databases">
        <title>YIM PH 21725 draft genome.</title>
        <authorList>
            <person name="Miao C."/>
        </authorList>
    </citation>
    <scope>NUCLEOTIDE SEQUENCE [LARGE SCALE GENOMIC DNA]</scope>
    <source>
        <strain evidence="2">YIM PH21725</strain>
    </source>
</reference>
<dbReference type="EMBL" id="QZFV01000072">
    <property type="protein sequence ID" value="RJQ86623.1"/>
    <property type="molecule type" value="Genomic_DNA"/>
</dbReference>
<dbReference type="RefSeq" id="WP_120023280.1">
    <property type="nucleotide sequence ID" value="NZ_QZFV01000072.1"/>
</dbReference>
<accession>A0A419I611</accession>
<protein>
    <submittedName>
        <fullName evidence="1">Uncharacterized protein</fullName>
    </submittedName>
</protein>
<sequence length="154" mass="16446">MMFTAHGDAAGTLIDSLPVGRRLRLKGPDALKGCFDGAWWPRSREPVTEFSALVTALAERSGRVDRIGFNPVSWDLAPARLRHGPDLVRLAGFSILQPHTVIVVGPRIHHVTLLMIPPEADPVAARGAMVAAAADESIGTAWEILARNGVLASS</sequence>
<dbReference type="AlphaFoldDB" id="A0A419I611"/>
<proteinExistence type="predicted"/>
<dbReference type="Pfam" id="PF19457">
    <property type="entry name" value="DUF5994"/>
    <property type="match status" value="1"/>
</dbReference>
<evidence type="ECO:0000313" key="2">
    <source>
        <dbReference type="Proteomes" id="UP000285112"/>
    </source>
</evidence>
<dbReference type="InterPro" id="IPR046036">
    <property type="entry name" value="DUF5994"/>
</dbReference>
<evidence type="ECO:0000313" key="1">
    <source>
        <dbReference type="EMBL" id="RJQ86623.1"/>
    </source>
</evidence>
<dbReference type="Proteomes" id="UP000285112">
    <property type="component" value="Unassembled WGS sequence"/>
</dbReference>
<gene>
    <name evidence="1" type="ORF">D5S19_11120</name>
</gene>
<keyword evidence="2" id="KW-1185">Reference proteome</keyword>
<comment type="caution">
    <text evidence="1">The sequence shown here is derived from an EMBL/GenBank/DDBJ whole genome shotgun (WGS) entry which is preliminary data.</text>
</comment>